<dbReference type="Pfam" id="PF19788">
    <property type="entry name" value="DUF6272"/>
    <property type="match status" value="1"/>
</dbReference>
<protein>
    <submittedName>
        <fullName evidence="1">Uncharacterized protein</fullName>
    </submittedName>
</protein>
<dbReference type="EMBL" id="QKSB01000002">
    <property type="protein sequence ID" value="PZE18041.1"/>
    <property type="molecule type" value="Genomic_DNA"/>
</dbReference>
<sequence length="191" mass="21258">MTGGVNIIDKCNARFQEIFTSFNKSSDGKITVSHFGEFSQDLVNSLTISIENAMYDSGDKKGVVKRMFSVLIEGLQNIRIHGERDEYGTQVSFLVIHQNTDAYKICFGNLVKKEKIKKIEEILSFLNSEDQVVVKQRYMEVLSLGEISSKGGAGLGFITMALKTKQPISYHALPVSDELACLSIELSLPRV</sequence>
<keyword evidence="2" id="KW-1185">Reference proteome</keyword>
<organism evidence="1 2">
    <name type="scientific">Putridiphycobacter roseus</name>
    <dbReference type="NCBI Taxonomy" id="2219161"/>
    <lineage>
        <taxon>Bacteria</taxon>
        <taxon>Pseudomonadati</taxon>
        <taxon>Bacteroidota</taxon>
        <taxon>Flavobacteriia</taxon>
        <taxon>Flavobacteriales</taxon>
        <taxon>Crocinitomicaceae</taxon>
        <taxon>Putridiphycobacter</taxon>
    </lineage>
</organism>
<evidence type="ECO:0000313" key="2">
    <source>
        <dbReference type="Proteomes" id="UP000249248"/>
    </source>
</evidence>
<dbReference type="InterPro" id="IPR046239">
    <property type="entry name" value="DUF6272"/>
</dbReference>
<dbReference type="NCBIfam" id="NF038262">
    <property type="entry name" value="SiaB_fam_kinase"/>
    <property type="match status" value="1"/>
</dbReference>
<comment type="caution">
    <text evidence="1">The sequence shown here is derived from an EMBL/GenBank/DDBJ whole genome shotgun (WGS) entry which is preliminary data.</text>
</comment>
<dbReference type="Proteomes" id="UP000249248">
    <property type="component" value="Unassembled WGS sequence"/>
</dbReference>
<reference evidence="1 2" key="1">
    <citation type="submission" date="2018-06" db="EMBL/GenBank/DDBJ databases">
        <title>The draft genome sequence of Crocinitomix sp. SM1701.</title>
        <authorList>
            <person name="Zhang X."/>
        </authorList>
    </citation>
    <scope>NUCLEOTIDE SEQUENCE [LARGE SCALE GENOMIC DNA]</scope>
    <source>
        <strain evidence="1 2">SM1701</strain>
    </source>
</reference>
<dbReference type="RefSeq" id="WP_111062193.1">
    <property type="nucleotide sequence ID" value="NZ_JBHUCU010000002.1"/>
</dbReference>
<evidence type="ECO:0000313" key="1">
    <source>
        <dbReference type="EMBL" id="PZE18041.1"/>
    </source>
</evidence>
<name>A0A2W1N4N5_9FLAO</name>
<dbReference type="OrthoDB" id="1117715at2"/>
<gene>
    <name evidence="1" type="ORF">DNU06_05330</name>
</gene>
<accession>A0A2W1N4N5</accession>
<proteinExistence type="predicted"/>
<dbReference type="AlphaFoldDB" id="A0A2W1N4N5"/>